<evidence type="ECO:0000313" key="2">
    <source>
        <dbReference type="EMBL" id="MFC5589067.1"/>
    </source>
</evidence>
<dbReference type="InterPro" id="IPR001959">
    <property type="entry name" value="Transposase"/>
</dbReference>
<dbReference type="Pfam" id="PF01385">
    <property type="entry name" value="OrfB_IS605"/>
    <property type="match status" value="1"/>
</dbReference>
<feature type="domain" description="Probable transposase IS891/IS1136/IS1341" evidence="1">
    <location>
        <begin position="161"/>
        <end position="279"/>
    </location>
</feature>
<comment type="caution">
    <text evidence="2">The sequence shown here is derived from an EMBL/GenBank/DDBJ whole genome shotgun (WGS) entry which is preliminary data.</text>
</comment>
<name>A0ABW0THW5_9BACL</name>
<keyword evidence="2" id="KW-0255">Endonuclease</keyword>
<keyword evidence="2" id="KW-0540">Nuclease</keyword>
<keyword evidence="2" id="KW-0378">Hydrolase</keyword>
<dbReference type="RefSeq" id="WP_381433118.1">
    <property type="nucleotide sequence ID" value="NZ_JBHSNO010000005.1"/>
</dbReference>
<organism evidence="2 3">
    <name type="scientific">Sporosarcina soli</name>
    <dbReference type="NCBI Taxonomy" id="334736"/>
    <lineage>
        <taxon>Bacteria</taxon>
        <taxon>Bacillati</taxon>
        <taxon>Bacillota</taxon>
        <taxon>Bacilli</taxon>
        <taxon>Bacillales</taxon>
        <taxon>Caryophanaceae</taxon>
        <taxon>Sporosarcina</taxon>
    </lineage>
</organism>
<dbReference type="EMBL" id="JBHSNO010000005">
    <property type="protein sequence ID" value="MFC5589067.1"/>
    <property type="molecule type" value="Genomic_DNA"/>
</dbReference>
<keyword evidence="3" id="KW-1185">Reference proteome</keyword>
<gene>
    <name evidence="2" type="ORF">ACFPRA_09220</name>
</gene>
<evidence type="ECO:0000313" key="3">
    <source>
        <dbReference type="Proteomes" id="UP001596109"/>
    </source>
</evidence>
<protein>
    <submittedName>
        <fullName evidence="2">RNA-guided endonuclease InsQ/TnpB family protein</fullName>
    </submittedName>
</protein>
<sequence length="317" mass="36749">MIRCMKTPFRASEETIDRLFECNRVSGEVWNRCLELAKETHLKTGKWITKSALQKGTKGIFPIHSQSVQAVCHKYLFARDAARKARKAGHQNKYPYKRKKHFNTKWANNGFKVFENGKIQLSVGKFEGKLQAPLILWIKELPKGQIKEIELIFDRQLMLSIAYEDGQKAKENTFVNRSAIDVGEIHTVAAVAENGENIIITGRKIRAIHRLRNKKLAELQRKMSKCTKGSKQWKRYHRAKRYVLSKSDKQLQDALHKTTKQFVDWCIENEVKEVAFGDVDGVQRNTSRRKKKKGPTKNDEPEAIQLVFWKSLRLSEV</sequence>
<evidence type="ECO:0000259" key="1">
    <source>
        <dbReference type="Pfam" id="PF01385"/>
    </source>
</evidence>
<dbReference type="GO" id="GO:0004519">
    <property type="term" value="F:endonuclease activity"/>
    <property type="evidence" value="ECO:0007669"/>
    <property type="project" value="UniProtKB-KW"/>
</dbReference>
<reference evidence="3" key="1">
    <citation type="journal article" date="2019" name="Int. J. Syst. Evol. Microbiol.">
        <title>The Global Catalogue of Microorganisms (GCM) 10K type strain sequencing project: providing services to taxonomists for standard genome sequencing and annotation.</title>
        <authorList>
            <consortium name="The Broad Institute Genomics Platform"/>
            <consortium name="The Broad Institute Genome Sequencing Center for Infectious Disease"/>
            <person name="Wu L."/>
            <person name="Ma J."/>
        </authorList>
    </citation>
    <scope>NUCLEOTIDE SEQUENCE [LARGE SCALE GENOMIC DNA]</scope>
    <source>
        <strain evidence="3">CGMCC 4.1434</strain>
    </source>
</reference>
<accession>A0ABW0THW5</accession>
<proteinExistence type="predicted"/>
<dbReference type="Proteomes" id="UP001596109">
    <property type="component" value="Unassembled WGS sequence"/>
</dbReference>